<organism evidence="2 3">
    <name type="scientific">Amycolatopsis pithecellobii</name>
    <dbReference type="NCBI Taxonomy" id="664692"/>
    <lineage>
        <taxon>Bacteria</taxon>
        <taxon>Bacillati</taxon>
        <taxon>Actinomycetota</taxon>
        <taxon>Actinomycetes</taxon>
        <taxon>Pseudonocardiales</taxon>
        <taxon>Pseudonocardiaceae</taxon>
        <taxon>Amycolatopsis</taxon>
    </lineage>
</organism>
<name>A0A6N7YY03_9PSEU</name>
<dbReference type="RefSeq" id="WP_154755998.1">
    <property type="nucleotide sequence ID" value="NZ_WMBA01000007.1"/>
</dbReference>
<dbReference type="EMBL" id="WMBA01000007">
    <property type="protein sequence ID" value="MTD53773.1"/>
    <property type="molecule type" value="Genomic_DNA"/>
</dbReference>
<feature type="domain" description="Coenzyme Q-binding protein COQ10 START" evidence="1">
    <location>
        <begin position="13"/>
        <end position="134"/>
    </location>
</feature>
<proteinExistence type="predicted"/>
<accession>A0A6N7YY03</accession>
<gene>
    <name evidence="2" type="ORF">GKO32_07215</name>
</gene>
<sequence>MRRIRLEALVPKADAAVVFERIRDFPRYADHTDAVREVRVERIDGDVLTSTWSVNFRNGLLCWRERDHIDGDAMHIAFAQIDGDFDRFDGSWQLAQVGEDVTVVFVAAFDLGMPSLAAIIDPIAERALREHTEAVLRGLLGEEIVFRPHRQPEEIRS</sequence>
<dbReference type="OrthoDB" id="9134299at2"/>
<dbReference type="Pfam" id="PF03364">
    <property type="entry name" value="Polyketide_cyc"/>
    <property type="match status" value="1"/>
</dbReference>
<dbReference type="InterPro" id="IPR005031">
    <property type="entry name" value="COQ10_START"/>
</dbReference>
<evidence type="ECO:0000313" key="2">
    <source>
        <dbReference type="EMBL" id="MTD53773.1"/>
    </source>
</evidence>
<dbReference type="Proteomes" id="UP000440096">
    <property type="component" value="Unassembled WGS sequence"/>
</dbReference>
<dbReference type="InterPro" id="IPR023393">
    <property type="entry name" value="START-like_dom_sf"/>
</dbReference>
<dbReference type="SUPFAM" id="SSF55961">
    <property type="entry name" value="Bet v1-like"/>
    <property type="match status" value="1"/>
</dbReference>
<dbReference type="Gene3D" id="3.30.530.20">
    <property type="match status" value="1"/>
</dbReference>
<comment type="caution">
    <text evidence="2">The sequence shown here is derived from an EMBL/GenBank/DDBJ whole genome shotgun (WGS) entry which is preliminary data.</text>
</comment>
<evidence type="ECO:0000259" key="1">
    <source>
        <dbReference type="Pfam" id="PF03364"/>
    </source>
</evidence>
<reference evidence="2 3" key="1">
    <citation type="submission" date="2019-11" db="EMBL/GenBank/DDBJ databases">
        <title>Draft genome of Amycolatopsis RM579.</title>
        <authorList>
            <person name="Duangmal K."/>
            <person name="Mingma R."/>
        </authorList>
    </citation>
    <scope>NUCLEOTIDE SEQUENCE [LARGE SCALE GENOMIC DNA]</scope>
    <source>
        <strain evidence="2 3">RM579</strain>
    </source>
</reference>
<evidence type="ECO:0000313" key="3">
    <source>
        <dbReference type="Proteomes" id="UP000440096"/>
    </source>
</evidence>
<protein>
    <recommendedName>
        <fullName evidence="1">Coenzyme Q-binding protein COQ10 START domain-containing protein</fullName>
    </recommendedName>
</protein>
<dbReference type="AlphaFoldDB" id="A0A6N7YY03"/>
<keyword evidence="3" id="KW-1185">Reference proteome</keyword>